<dbReference type="Proteomes" id="UP000283269">
    <property type="component" value="Unassembled WGS sequence"/>
</dbReference>
<dbReference type="GO" id="GO:0003729">
    <property type="term" value="F:mRNA binding"/>
    <property type="evidence" value="ECO:0007669"/>
    <property type="project" value="TreeGrafter"/>
</dbReference>
<reference evidence="9 10" key="1">
    <citation type="journal article" date="2018" name="Evol. Lett.">
        <title>Horizontal gene cluster transfer increased hallucinogenic mushroom diversity.</title>
        <authorList>
            <person name="Reynolds H.T."/>
            <person name="Vijayakumar V."/>
            <person name="Gluck-Thaler E."/>
            <person name="Korotkin H.B."/>
            <person name="Matheny P.B."/>
            <person name="Slot J.C."/>
        </authorList>
    </citation>
    <scope>NUCLEOTIDE SEQUENCE [LARGE SCALE GENOMIC DNA]</scope>
    <source>
        <strain evidence="9 10">2631</strain>
    </source>
</reference>
<evidence type="ECO:0000256" key="4">
    <source>
        <dbReference type="ARBA" id="ARBA00029865"/>
    </source>
</evidence>
<evidence type="ECO:0000256" key="2">
    <source>
        <dbReference type="ARBA" id="ARBA00023163"/>
    </source>
</evidence>
<dbReference type="SMART" id="SM00739">
    <property type="entry name" value="KOW"/>
    <property type="match status" value="2"/>
</dbReference>
<gene>
    <name evidence="9" type="ORF">CVT25_015172</name>
</gene>
<evidence type="ECO:0000256" key="3">
    <source>
        <dbReference type="ARBA" id="ARBA00024691"/>
    </source>
</evidence>
<keyword evidence="10" id="KW-1185">Reference proteome</keyword>
<dbReference type="GO" id="GO:0006368">
    <property type="term" value="P:transcription elongation by RNA polymerase II"/>
    <property type="evidence" value="ECO:0007669"/>
    <property type="project" value="TreeGrafter"/>
</dbReference>
<feature type="coiled-coil region" evidence="6">
    <location>
        <begin position="951"/>
        <end position="1038"/>
    </location>
</feature>
<dbReference type="InParanoid" id="A0A409XAJ8"/>
<dbReference type="InterPro" id="IPR039659">
    <property type="entry name" value="SPT5"/>
</dbReference>
<evidence type="ECO:0000256" key="5">
    <source>
        <dbReference type="ARBA" id="ARBA00031006"/>
    </source>
</evidence>
<dbReference type="EMBL" id="NHYD01002217">
    <property type="protein sequence ID" value="PPQ87744.1"/>
    <property type="molecule type" value="Genomic_DNA"/>
</dbReference>
<keyword evidence="2" id="KW-0804">Transcription</keyword>
<evidence type="ECO:0000256" key="1">
    <source>
        <dbReference type="ARBA" id="ARBA00006956"/>
    </source>
</evidence>
<dbReference type="PANTHER" id="PTHR11125">
    <property type="entry name" value="SUPPRESSOR OF TY 5"/>
    <property type="match status" value="1"/>
</dbReference>
<comment type="similarity">
    <text evidence="1">Belongs to the SPT5 family.</text>
</comment>
<evidence type="ECO:0000256" key="7">
    <source>
        <dbReference type="SAM" id="MobiDB-lite"/>
    </source>
</evidence>
<dbReference type="SUPFAM" id="SSF50104">
    <property type="entry name" value="Translation proteins SH3-like domain"/>
    <property type="match status" value="1"/>
</dbReference>
<evidence type="ECO:0000259" key="8">
    <source>
        <dbReference type="SMART" id="SM00739"/>
    </source>
</evidence>
<evidence type="ECO:0000313" key="9">
    <source>
        <dbReference type="EMBL" id="PPQ87744.1"/>
    </source>
</evidence>
<evidence type="ECO:0000256" key="6">
    <source>
        <dbReference type="SAM" id="Coils"/>
    </source>
</evidence>
<dbReference type="STRING" id="93625.A0A409XAJ8"/>
<name>A0A409XAJ8_PSICY</name>
<dbReference type="OrthoDB" id="3048815at2759"/>
<feature type="compositionally biased region" description="Polar residues" evidence="7">
    <location>
        <begin position="739"/>
        <end position="751"/>
    </location>
</feature>
<proteinExistence type="inferred from homology"/>
<keyword evidence="6" id="KW-0175">Coiled coil</keyword>
<sequence>MVSALPTFKPTTKDSQLLIHARYYGSTSNGAVTKRVHTLANRSGRSPRLESLMGGKLLQPYIHDGVNHRLLPPNKSLRRWASGRWKGDIVAFRKGLRHELVNLTPSDRGIVDYAVKRSEMKHMDPRVRQFLDMEAQVEEDGFSDEEDEAEERDREDAFIDDGTALDNEDSMLPANLSVHHHSEDALELLISRIDARIDARRNTSGHRIYTVDDVPETNLDKELVYIPREGDYPLWRIECLFGVEDLAVVSLLNSVAEQHQVRSAFTQGSVRGCIYVECKMNEHLIKLLLLMPGILRNRSGLKSRIVDPSEYAGLFRMRDGHKIVEVGSWVIIKKGLYKGDVGIVSQKSSLGARILLIPQLDTTSQNPLKRKASTVRPLPKLFDPDHFRQLFPSHVVVHEHGQHSFGQLQFEQGLLAKDFDYHSFTVNVEDMSFDCYTIIRRSKHPSITLSNMPRPREWSMKQNDRVLIHIRRSETTITFVPAVLNALNTLYAEVEQILEHDGPSGGSQEHSLLSRVSWQDLRKEIKVEEYVCVRGGLHAGKKGWVVQVEDEQVSIASKKIEGDIYEHLKDIAMEFFEVLANFLEVTEEPAVLHYKREPESGPLPPSTPRHPWCGVKVKISKKHHPCKGETGQIFDVIEKHEEKIVMLNVQLMRYDPNAPFHKITLHYDDVVELSTYYELVHFLDPGENHIRPTPKQQLPNFHATHLSDRPSEQPSGCDTPLPMPIQLSSSALSPAWDPSSRTPLDSRTTQSWLSDSWTPPVLRPPSLTHVLLNPKLVGCKFNAVVDGGGFTNQQIAVSVDLEDSRVVLRHKKYHTWILLQPGWVTPKHPNPTHDNGLLAVIKGEHCGKYVRRIHHRRGADLATTITIILKARHINTGLNSAPPLNNTRSQASRHKAAAVPDDVTMENVESVVELDDQKETVKPDTRYGCNQELATQLKEYEGGIVQLNGLLNAEISRRNELELTLESYRDELEVLKSSLNAERQQSDTTKMRLKVESSQMEKMLAGYKNQVNALESSLNDDRLRLEQMDATKKQLENIIPPCRLRLLSGAAAADFDGVVTSPIQPQESRANCSVPRIIKSTKIDNRERTYELDIRPLMLKQRPFLFISGV</sequence>
<dbReference type="PANTHER" id="PTHR11125:SF7">
    <property type="entry name" value="TRANSCRIPTION ELONGATION FACTOR SPT5"/>
    <property type="match status" value="1"/>
</dbReference>
<protein>
    <recommendedName>
        <fullName evidence="4">Chromatin elongation factor SPT5</fullName>
    </recommendedName>
    <alternativeName>
        <fullName evidence="5">Chromatin elongation factor spt5</fullName>
    </alternativeName>
</protein>
<dbReference type="GO" id="GO:0006357">
    <property type="term" value="P:regulation of transcription by RNA polymerase II"/>
    <property type="evidence" value="ECO:0007669"/>
    <property type="project" value="InterPro"/>
</dbReference>
<feature type="domain" description="KOW" evidence="8">
    <location>
        <begin position="323"/>
        <end position="350"/>
    </location>
</feature>
<dbReference type="InterPro" id="IPR036735">
    <property type="entry name" value="NGN_dom_sf"/>
</dbReference>
<dbReference type="InterPro" id="IPR005100">
    <property type="entry name" value="NGN-domain"/>
</dbReference>
<organism evidence="9 10">
    <name type="scientific">Psilocybe cyanescens</name>
    <dbReference type="NCBI Taxonomy" id="93625"/>
    <lineage>
        <taxon>Eukaryota</taxon>
        <taxon>Fungi</taxon>
        <taxon>Dikarya</taxon>
        <taxon>Basidiomycota</taxon>
        <taxon>Agaricomycotina</taxon>
        <taxon>Agaricomycetes</taxon>
        <taxon>Agaricomycetidae</taxon>
        <taxon>Agaricales</taxon>
        <taxon>Agaricineae</taxon>
        <taxon>Strophariaceae</taxon>
        <taxon>Psilocybe</taxon>
    </lineage>
</organism>
<accession>A0A409XAJ8</accession>
<feature type="domain" description="KOW" evidence="8">
    <location>
        <begin position="524"/>
        <end position="551"/>
    </location>
</feature>
<dbReference type="GO" id="GO:0032044">
    <property type="term" value="C:DSIF complex"/>
    <property type="evidence" value="ECO:0007669"/>
    <property type="project" value="TreeGrafter"/>
</dbReference>
<dbReference type="InterPro" id="IPR005824">
    <property type="entry name" value="KOW"/>
</dbReference>
<dbReference type="Gene3D" id="3.30.70.940">
    <property type="entry name" value="NusG, N-terminal domain"/>
    <property type="match status" value="1"/>
</dbReference>
<dbReference type="InterPro" id="IPR008991">
    <property type="entry name" value="Translation_prot_SH3-like_sf"/>
</dbReference>
<dbReference type="Pfam" id="PF03439">
    <property type="entry name" value="Spt5-NGN"/>
    <property type="match status" value="1"/>
</dbReference>
<dbReference type="AlphaFoldDB" id="A0A409XAJ8"/>
<feature type="region of interest" description="Disordered" evidence="7">
    <location>
        <begin position="688"/>
        <end position="751"/>
    </location>
</feature>
<comment type="function">
    <text evidence="3">The SPT4-SPT5 complex mediates both activation and inhibition of transcription elongation, and plays a role in pre-mRNA processing. This complex seems to be important for the stability of the RNA polymerase II elongation machinery on the chromatin template but not for the inherent ability of this machinery to translocate down the gene.</text>
</comment>
<evidence type="ECO:0000313" key="10">
    <source>
        <dbReference type="Proteomes" id="UP000283269"/>
    </source>
</evidence>
<dbReference type="GO" id="GO:0032784">
    <property type="term" value="P:regulation of DNA-templated transcription elongation"/>
    <property type="evidence" value="ECO:0007669"/>
    <property type="project" value="InterPro"/>
</dbReference>
<comment type="caution">
    <text evidence="9">The sequence shown here is derived from an EMBL/GenBank/DDBJ whole genome shotgun (WGS) entry which is preliminary data.</text>
</comment>